<dbReference type="EC" id="2.1.1.297" evidence="5"/>
<keyword evidence="2 5" id="KW-0808">Transferase</keyword>
<feature type="binding site" evidence="5">
    <location>
        <position position="241"/>
    </location>
    <ligand>
        <name>S-adenosyl-L-methionine</name>
        <dbReference type="ChEBI" id="CHEBI:59789"/>
    </ligand>
</feature>
<dbReference type="Pfam" id="PF17827">
    <property type="entry name" value="PrmC_N"/>
    <property type="match status" value="1"/>
</dbReference>
<evidence type="ECO:0000256" key="5">
    <source>
        <dbReference type="HAMAP-Rule" id="MF_02126"/>
    </source>
</evidence>
<evidence type="ECO:0000256" key="3">
    <source>
        <dbReference type="ARBA" id="ARBA00022691"/>
    </source>
</evidence>
<dbReference type="InterPro" id="IPR025714">
    <property type="entry name" value="Methyltranfer_dom"/>
</dbReference>
<keyword evidence="3 5" id="KW-0949">S-adenosyl-L-methionine</keyword>
<organism evidence="8 9">
    <name type="scientific">Pseudolysobacter antarcticus</name>
    <dbReference type="NCBI Taxonomy" id="2511995"/>
    <lineage>
        <taxon>Bacteria</taxon>
        <taxon>Pseudomonadati</taxon>
        <taxon>Pseudomonadota</taxon>
        <taxon>Gammaproteobacteria</taxon>
        <taxon>Lysobacterales</taxon>
        <taxon>Rhodanobacteraceae</taxon>
        <taxon>Pseudolysobacter</taxon>
    </lineage>
</organism>
<dbReference type="PANTHER" id="PTHR18895:SF74">
    <property type="entry name" value="MTRF1L RELEASE FACTOR GLUTAMINE METHYLTRANSFERASE"/>
    <property type="match status" value="1"/>
</dbReference>
<comment type="catalytic activity">
    <reaction evidence="4 5">
        <text>L-glutaminyl-[peptide chain release factor] + S-adenosyl-L-methionine = N(5)-methyl-L-glutaminyl-[peptide chain release factor] + S-adenosyl-L-homocysteine + H(+)</text>
        <dbReference type="Rhea" id="RHEA:42896"/>
        <dbReference type="Rhea" id="RHEA-COMP:10271"/>
        <dbReference type="Rhea" id="RHEA-COMP:10272"/>
        <dbReference type="ChEBI" id="CHEBI:15378"/>
        <dbReference type="ChEBI" id="CHEBI:30011"/>
        <dbReference type="ChEBI" id="CHEBI:57856"/>
        <dbReference type="ChEBI" id="CHEBI:59789"/>
        <dbReference type="ChEBI" id="CHEBI:61891"/>
        <dbReference type="EC" id="2.1.1.297"/>
    </reaction>
</comment>
<dbReference type="NCBIfam" id="TIGR03534">
    <property type="entry name" value="RF_mod_PrmC"/>
    <property type="match status" value="1"/>
</dbReference>
<dbReference type="SUPFAM" id="SSF53335">
    <property type="entry name" value="S-adenosyl-L-methionine-dependent methyltransferases"/>
    <property type="match status" value="1"/>
</dbReference>
<sequence length="338" mass="37148">MAGECADRLVAQRFCSLWQGRILARGGEICAQTHSHTDRADRYHRRRGGALNEAEKKSSTVRALLLEAARILPTPEARLEAEILLVFVLDVSRTWLFAHADDGIDAVRIERYRGLLAARAAGQPIAYLTGRREFWSLPLQITADTLIPRADTELLVEQALLHIPQSGIVDILDLGTGSGAIALALAHERPQARVVATDLSCAALAVARGNTQQLGIGNIRFCAGSWFSAIEPQYFDVIVSNPPYIRTSDHHLGEGDLRFEPISALASGVDGLDAIREIVYDARAYLKPDGWLLFEHGWDQAAEIRALLRKSGFVDIATSRDIEQRDRVTSGKLGRIGE</sequence>
<feature type="binding site" evidence="5">
    <location>
        <begin position="175"/>
        <end position="179"/>
    </location>
    <ligand>
        <name>S-adenosyl-L-methionine</name>
        <dbReference type="ChEBI" id="CHEBI:59789"/>
    </ligand>
</feature>
<dbReference type="GO" id="GO:0032259">
    <property type="term" value="P:methylation"/>
    <property type="evidence" value="ECO:0007669"/>
    <property type="project" value="UniProtKB-KW"/>
</dbReference>
<accession>A0A411HM65</accession>
<dbReference type="InterPro" id="IPR040758">
    <property type="entry name" value="PrmC_N"/>
</dbReference>
<dbReference type="InterPro" id="IPR029063">
    <property type="entry name" value="SAM-dependent_MTases_sf"/>
</dbReference>
<comment type="similarity">
    <text evidence="5">Belongs to the protein N5-glutamine methyltransferase family. PrmC subfamily.</text>
</comment>
<proteinExistence type="inferred from homology"/>
<comment type="function">
    <text evidence="5">Methylates the class 1 translation termination release factors RF1/PrfA and RF2/PrfB on the glutamine residue of the universally conserved GGQ motif.</text>
</comment>
<dbReference type="Pfam" id="PF13847">
    <property type="entry name" value="Methyltransf_31"/>
    <property type="match status" value="1"/>
</dbReference>
<dbReference type="PROSITE" id="PS00092">
    <property type="entry name" value="N6_MTASE"/>
    <property type="match status" value="1"/>
</dbReference>
<dbReference type="KEGG" id="xbc:ELE36_15345"/>
<evidence type="ECO:0000313" key="8">
    <source>
        <dbReference type="EMBL" id="QBB71621.1"/>
    </source>
</evidence>
<dbReference type="EMBL" id="CP035704">
    <property type="protein sequence ID" value="QBB71621.1"/>
    <property type="molecule type" value="Genomic_DNA"/>
</dbReference>
<feature type="binding site" evidence="5">
    <location>
        <position position="226"/>
    </location>
    <ligand>
        <name>S-adenosyl-L-methionine</name>
        <dbReference type="ChEBI" id="CHEBI:59789"/>
    </ligand>
</feature>
<dbReference type="InterPro" id="IPR050320">
    <property type="entry name" value="N5-glutamine_MTase"/>
</dbReference>
<dbReference type="FunFam" id="3.40.50.150:FF:000053">
    <property type="entry name" value="Release factor glutamine methyltransferase"/>
    <property type="match status" value="1"/>
</dbReference>
<dbReference type="AlphaFoldDB" id="A0A411HM65"/>
<dbReference type="Gene3D" id="1.10.8.10">
    <property type="entry name" value="DNA helicase RuvA subunit, C-terminal domain"/>
    <property type="match status" value="1"/>
</dbReference>
<dbReference type="NCBIfam" id="TIGR00536">
    <property type="entry name" value="hemK_fam"/>
    <property type="match status" value="1"/>
</dbReference>
<keyword evidence="9" id="KW-1185">Reference proteome</keyword>
<reference evidence="8 9" key="1">
    <citation type="submission" date="2019-01" db="EMBL/GenBank/DDBJ databases">
        <title>Pseudolysobacter antarctica gen. nov., sp. nov., isolated from Fildes Peninsula, Antarctica.</title>
        <authorList>
            <person name="Wei Z."/>
            <person name="Peng F."/>
        </authorList>
    </citation>
    <scope>NUCLEOTIDE SEQUENCE [LARGE SCALE GENOMIC DNA]</scope>
    <source>
        <strain evidence="8 9">AQ6-296</strain>
    </source>
</reference>
<gene>
    <name evidence="5 8" type="primary">prmC</name>
    <name evidence="8" type="ORF">ELE36_15345</name>
</gene>
<dbReference type="HAMAP" id="MF_02126">
    <property type="entry name" value="RF_methyltr_PrmC"/>
    <property type="match status" value="1"/>
</dbReference>
<protein>
    <recommendedName>
        <fullName evidence="5">Release factor glutamine methyltransferase</fullName>
        <shortName evidence="5">RF MTase</shortName>
        <ecNumber evidence="5">2.1.1.297</ecNumber>
    </recommendedName>
    <alternativeName>
        <fullName evidence="5">N5-glutamine methyltransferase PrmC</fullName>
    </alternativeName>
    <alternativeName>
        <fullName evidence="5">Protein-(glutamine-N5) MTase PrmC</fullName>
    </alternativeName>
    <alternativeName>
        <fullName evidence="5">Protein-glutamine N-methyltransferase PrmC</fullName>
    </alternativeName>
</protein>
<feature type="domain" description="Methyltransferase" evidence="6">
    <location>
        <begin position="170"/>
        <end position="302"/>
    </location>
</feature>
<dbReference type="InterPro" id="IPR004556">
    <property type="entry name" value="HemK-like"/>
</dbReference>
<dbReference type="GO" id="GO:0102559">
    <property type="term" value="F:peptide chain release factor N(5)-glutamine methyltransferase activity"/>
    <property type="evidence" value="ECO:0007669"/>
    <property type="project" value="UniProtKB-EC"/>
</dbReference>
<evidence type="ECO:0000259" key="7">
    <source>
        <dbReference type="Pfam" id="PF17827"/>
    </source>
</evidence>
<dbReference type="Gene3D" id="3.40.50.150">
    <property type="entry name" value="Vaccinia Virus protein VP39"/>
    <property type="match status" value="1"/>
</dbReference>
<evidence type="ECO:0000313" key="9">
    <source>
        <dbReference type="Proteomes" id="UP000291562"/>
    </source>
</evidence>
<feature type="binding site" evidence="5">
    <location>
        <position position="198"/>
    </location>
    <ligand>
        <name>S-adenosyl-L-methionine</name>
        <dbReference type="ChEBI" id="CHEBI:59789"/>
    </ligand>
</feature>
<dbReference type="GO" id="GO:0003676">
    <property type="term" value="F:nucleic acid binding"/>
    <property type="evidence" value="ECO:0007669"/>
    <property type="project" value="InterPro"/>
</dbReference>
<dbReference type="InterPro" id="IPR019874">
    <property type="entry name" value="RF_methyltr_PrmC"/>
</dbReference>
<evidence type="ECO:0000256" key="2">
    <source>
        <dbReference type="ARBA" id="ARBA00022679"/>
    </source>
</evidence>
<dbReference type="OrthoDB" id="9800643at2"/>
<dbReference type="InterPro" id="IPR002052">
    <property type="entry name" value="DNA_methylase_N6_adenine_CS"/>
</dbReference>
<evidence type="ECO:0000256" key="1">
    <source>
        <dbReference type="ARBA" id="ARBA00022603"/>
    </source>
</evidence>
<dbReference type="Proteomes" id="UP000291562">
    <property type="component" value="Chromosome"/>
</dbReference>
<keyword evidence="1 5" id="KW-0489">Methyltransferase</keyword>
<dbReference type="PANTHER" id="PTHR18895">
    <property type="entry name" value="HEMK METHYLTRANSFERASE"/>
    <property type="match status" value="1"/>
</dbReference>
<name>A0A411HM65_9GAMM</name>
<feature type="binding site" evidence="5">
    <location>
        <begin position="241"/>
        <end position="244"/>
    </location>
    <ligand>
        <name>substrate</name>
    </ligand>
</feature>
<dbReference type="CDD" id="cd02440">
    <property type="entry name" value="AdoMet_MTases"/>
    <property type="match status" value="1"/>
</dbReference>
<evidence type="ECO:0000256" key="4">
    <source>
        <dbReference type="ARBA" id="ARBA00048391"/>
    </source>
</evidence>
<evidence type="ECO:0000259" key="6">
    <source>
        <dbReference type="Pfam" id="PF13847"/>
    </source>
</evidence>
<feature type="domain" description="Release factor glutamine methyltransferase N-terminal" evidence="7">
    <location>
        <begin position="74"/>
        <end position="130"/>
    </location>
</feature>